<evidence type="ECO:0000256" key="1">
    <source>
        <dbReference type="SAM" id="Phobius"/>
    </source>
</evidence>
<keyword evidence="1" id="KW-0472">Membrane</keyword>
<feature type="transmembrane region" description="Helical" evidence="1">
    <location>
        <begin position="250"/>
        <end position="267"/>
    </location>
</feature>
<keyword evidence="1" id="KW-0812">Transmembrane</keyword>
<reference evidence="2 3" key="1">
    <citation type="submission" date="2014-09" db="EMBL/GenBank/DDBJ databases">
        <authorList>
            <person name="Magalhaes I.L.F."/>
            <person name="Oliveira U."/>
            <person name="Santos F.R."/>
            <person name="Vidigal T.H.D.A."/>
            <person name="Brescovit A.D."/>
            <person name="Santos A.J."/>
        </authorList>
    </citation>
    <scope>NUCLEOTIDE SEQUENCE [LARGE SCALE GENOMIC DNA]</scope>
</reference>
<dbReference type="EMBL" id="CCYA01000238">
    <property type="protein sequence ID" value="CEH13929.1"/>
    <property type="molecule type" value="Genomic_DNA"/>
</dbReference>
<dbReference type="PANTHER" id="PTHR39470">
    <property type="entry name" value="CHROMOSOME 10, WHOLE GENOME SHOTGUN SEQUENCE"/>
    <property type="match status" value="1"/>
</dbReference>
<evidence type="ECO:0000313" key="3">
    <source>
        <dbReference type="Proteomes" id="UP000054845"/>
    </source>
</evidence>
<dbReference type="OrthoDB" id="4218123at2759"/>
<protein>
    <submittedName>
        <fullName evidence="2">Uncharacterized protein</fullName>
    </submittedName>
</protein>
<name>A0A0P1BEA6_9BASI</name>
<dbReference type="PANTHER" id="PTHR39470:SF1">
    <property type="entry name" value="CHORISMATE SYNTHASE PROTEIN"/>
    <property type="match status" value="1"/>
</dbReference>
<keyword evidence="3" id="KW-1185">Reference proteome</keyword>
<keyword evidence="1" id="KW-1133">Transmembrane helix</keyword>
<organism evidence="2 3">
    <name type="scientific">Ceraceosorus bombacis</name>
    <dbReference type="NCBI Taxonomy" id="401625"/>
    <lineage>
        <taxon>Eukaryota</taxon>
        <taxon>Fungi</taxon>
        <taxon>Dikarya</taxon>
        <taxon>Basidiomycota</taxon>
        <taxon>Ustilaginomycotina</taxon>
        <taxon>Exobasidiomycetes</taxon>
        <taxon>Ceraceosorales</taxon>
        <taxon>Ceraceosoraceae</taxon>
        <taxon>Ceraceosorus</taxon>
    </lineage>
</organism>
<dbReference type="Proteomes" id="UP000054845">
    <property type="component" value="Unassembled WGS sequence"/>
</dbReference>
<evidence type="ECO:0000313" key="2">
    <source>
        <dbReference type="EMBL" id="CEH13929.1"/>
    </source>
</evidence>
<sequence>MANTTLYTLAVAIFAPYALRHGLTWLARYRNRRASVPNVETSAVGKPQILDRSSPSDWMILAITSLTILISLNNLLHIPWDLIALARADAYDPSVTIRANTMGKSLSELRWPYGEAALDAMYGKLGQYESRRLYLRIGAAPLMECKYCTSAKEYTGYAMIQTLFFHISRLLVLGLVTCSSTTLQSLDAVLLRLAGSEVVLKEVGKDRSMWRKIGIWTIAAAVAFESAVMNDYVGEIQKNQGWLNHIHTNLFIARNLLVIALFGLIFLQPSALHPAPITKVQLSMRSIATSLESTLLFTQAQHIGSDVLWRDPGLREIVGGRAAQNPLRRDEEDIREAKASEALPSALVEGHWNTAKTAAQRAWAESEVANAKAEAGQN</sequence>
<proteinExistence type="predicted"/>
<accession>A0A0P1BEA6</accession>
<dbReference type="STRING" id="401625.A0A0P1BEA6"/>
<dbReference type="AlphaFoldDB" id="A0A0P1BEA6"/>